<evidence type="ECO:0000313" key="8">
    <source>
        <dbReference type="EMBL" id="GGY74877.1"/>
    </source>
</evidence>
<gene>
    <name evidence="8" type="ORF">GCM10011613_20430</name>
</gene>
<name>A0ABQ3B5W4_9GAMM</name>
<dbReference type="SUPFAM" id="SSF56954">
    <property type="entry name" value="Outer membrane efflux proteins (OEP)"/>
    <property type="match status" value="1"/>
</dbReference>
<evidence type="ECO:0000256" key="1">
    <source>
        <dbReference type="ARBA" id="ARBA00004442"/>
    </source>
</evidence>
<comment type="caution">
    <text evidence="8">The sequence shown here is derived from an EMBL/GenBank/DDBJ whole genome shotgun (WGS) entry which is preliminary data.</text>
</comment>
<evidence type="ECO:0000256" key="5">
    <source>
        <dbReference type="ARBA" id="ARBA00022692"/>
    </source>
</evidence>
<dbReference type="Gene3D" id="1.20.1600.10">
    <property type="entry name" value="Outer membrane efflux proteins (OEP)"/>
    <property type="match status" value="1"/>
</dbReference>
<dbReference type="InterPro" id="IPR003423">
    <property type="entry name" value="OMP_efflux"/>
</dbReference>
<keyword evidence="3" id="KW-0813">Transport</keyword>
<dbReference type="PANTHER" id="PTHR30026:SF20">
    <property type="entry name" value="OUTER MEMBRANE PROTEIN TOLC"/>
    <property type="match status" value="1"/>
</dbReference>
<accession>A0ABQ3B5W4</accession>
<dbReference type="PANTHER" id="PTHR30026">
    <property type="entry name" value="OUTER MEMBRANE PROTEIN TOLC"/>
    <property type="match status" value="1"/>
</dbReference>
<keyword evidence="7" id="KW-0998">Cell outer membrane</keyword>
<evidence type="ECO:0000256" key="3">
    <source>
        <dbReference type="ARBA" id="ARBA00022448"/>
    </source>
</evidence>
<reference evidence="9" key="1">
    <citation type="journal article" date="2019" name="Int. J. Syst. Evol. Microbiol.">
        <title>The Global Catalogue of Microorganisms (GCM) 10K type strain sequencing project: providing services to taxonomists for standard genome sequencing and annotation.</title>
        <authorList>
            <consortium name="The Broad Institute Genomics Platform"/>
            <consortium name="The Broad Institute Genome Sequencing Center for Infectious Disease"/>
            <person name="Wu L."/>
            <person name="Ma J."/>
        </authorList>
    </citation>
    <scope>NUCLEOTIDE SEQUENCE [LARGE SCALE GENOMIC DNA]</scope>
    <source>
        <strain evidence="9">KCTC 32239</strain>
    </source>
</reference>
<evidence type="ECO:0000256" key="6">
    <source>
        <dbReference type="ARBA" id="ARBA00023136"/>
    </source>
</evidence>
<dbReference type="Pfam" id="PF02321">
    <property type="entry name" value="OEP"/>
    <property type="match status" value="2"/>
</dbReference>
<evidence type="ECO:0000256" key="7">
    <source>
        <dbReference type="ARBA" id="ARBA00023237"/>
    </source>
</evidence>
<sequence>MKESFSMKKSKLYLAIGLLAFAPFGASANTLLEIYELALKNDAQIKADKAGYEANKEYAAIARAGLLPQVNARYNYSDAKGDYTETPVSTRIGETNSKTKDWGITLDQPLFNMSAWYDYKKGQKLSEQAEALYGADQQSLIVRVASAYFNVLRSVDKLETSIAEQNAFAHQLDQVKQRFDVGLVAITDVHEAQAAYDSALAATLEARGSLSISYEALEVLTGKPEDQIAPLSDKFPVVTPTPADRAEWVNFALKNNYNLKAAKFNSEAAENNASAARADHLPTITASLGRTKRNVDGDFESSRFENENEGSSVSVGVNIPIFSGLRTSSLARQAVSLGLQAQEQLNSTQRNTIQNTRALHLSVETDVARVTARKQATISNQSALEATQAGYEVGTRNLVEVLQAQSKLYQARRDYSNALYDYVIDTIRLREVAGMLTPADVQEVDKWLQDGAPVVRSKYEK</sequence>
<dbReference type="RefSeq" id="WP_229837773.1">
    <property type="nucleotide sequence ID" value="NZ_BMYZ01000001.1"/>
</dbReference>
<organism evidence="8 9">
    <name type="scientific">Cellvibrio zantedeschiae</name>
    <dbReference type="NCBI Taxonomy" id="1237077"/>
    <lineage>
        <taxon>Bacteria</taxon>
        <taxon>Pseudomonadati</taxon>
        <taxon>Pseudomonadota</taxon>
        <taxon>Gammaproteobacteria</taxon>
        <taxon>Cellvibrionales</taxon>
        <taxon>Cellvibrionaceae</taxon>
        <taxon>Cellvibrio</taxon>
    </lineage>
</organism>
<comment type="subcellular location">
    <subcellularLocation>
        <location evidence="1">Cell outer membrane</location>
    </subcellularLocation>
</comment>
<evidence type="ECO:0000256" key="4">
    <source>
        <dbReference type="ARBA" id="ARBA00022452"/>
    </source>
</evidence>
<keyword evidence="4" id="KW-1134">Transmembrane beta strand</keyword>
<dbReference type="EMBL" id="BMYZ01000001">
    <property type="protein sequence ID" value="GGY74877.1"/>
    <property type="molecule type" value="Genomic_DNA"/>
</dbReference>
<protein>
    <submittedName>
        <fullName evidence="8">Channel protein TolC</fullName>
    </submittedName>
</protein>
<dbReference type="InterPro" id="IPR051906">
    <property type="entry name" value="TolC-like"/>
</dbReference>
<keyword evidence="6" id="KW-0472">Membrane</keyword>
<proteinExistence type="inferred from homology"/>
<keyword evidence="9" id="KW-1185">Reference proteome</keyword>
<keyword evidence="5" id="KW-0812">Transmembrane</keyword>
<dbReference type="InterPro" id="IPR010130">
    <property type="entry name" value="T1SS_OMP_TolC"/>
</dbReference>
<evidence type="ECO:0000256" key="2">
    <source>
        <dbReference type="ARBA" id="ARBA00007613"/>
    </source>
</evidence>
<dbReference type="NCBIfam" id="TIGR01844">
    <property type="entry name" value="type_I_sec_TolC"/>
    <property type="match status" value="1"/>
</dbReference>
<evidence type="ECO:0000313" key="9">
    <source>
        <dbReference type="Proteomes" id="UP000619761"/>
    </source>
</evidence>
<dbReference type="Proteomes" id="UP000619761">
    <property type="component" value="Unassembled WGS sequence"/>
</dbReference>
<comment type="similarity">
    <text evidence="2">Belongs to the outer membrane factor (OMF) (TC 1.B.17) family.</text>
</comment>